<keyword evidence="3" id="KW-1185">Reference proteome</keyword>
<accession>A0A4R3YSR2</accession>
<evidence type="ECO:0000313" key="2">
    <source>
        <dbReference type="EMBL" id="TCV94113.1"/>
    </source>
</evidence>
<feature type="region of interest" description="Disordered" evidence="1">
    <location>
        <begin position="1"/>
        <end position="21"/>
    </location>
</feature>
<dbReference type="Gene3D" id="1.25.40.10">
    <property type="entry name" value="Tetratricopeptide repeat domain"/>
    <property type="match status" value="2"/>
</dbReference>
<evidence type="ECO:0000313" key="3">
    <source>
        <dbReference type="Proteomes" id="UP000295645"/>
    </source>
</evidence>
<comment type="caution">
    <text evidence="2">The sequence shown here is derived from an EMBL/GenBank/DDBJ whole genome shotgun (WGS) entry which is preliminary data.</text>
</comment>
<dbReference type="SMART" id="SM00671">
    <property type="entry name" value="SEL1"/>
    <property type="match status" value="4"/>
</dbReference>
<dbReference type="EMBL" id="SMCS01000004">
    <property type="protein sequence ID" value="TCV94113.1"/>
    <property type="molecule type" value="Genomic_DNA"/>
</dbReference>
<protein>
    <recommendedName>
        <fullName evidence="4">TPR repeat protein</fullName>
    </recommendedName>
</protein>
<dbReference type="InterPro" id="IPR006597">
    <property type="entry name" value="Sel1-like"/>
</dbReference>
<dbReference type="InterPro" id="IPR011990">
    <property type="entry name" value="TPR-like_helical_dom_sf"/>
</dbReference>
<dbReference type="InterPro" id="IPR052748">
    <property type="entry name" value="ISR_Activator"/>
</dbReference>
<dbReference type="RefSeq" id="WP_132144462.1">
    <property type="nucleotide sequence ID" value="NZ_SMCS01000004.1"/>
</dbReference>
<dbReference type="OrthoDB" id="5952899at2"/>
<dbReference type="SUPFAM" id="SSF81901">
    <property type="entry name" value="HCP-like"/>
    <property type="match status" value="2"/>
</dbReference>
<dbReference type="AlphaFoldDB" id="A0A4R3YSR2"/>
<gene>
    <name evidence="2" type="ORF">EC912_104310</name>
</gene>
<dbReference type="Proteomes" id="UP000295645">
    <property type="component" value="Unassembled WGS sequence"/>
</dbReference>
<proteinExistence type="predicted"/>
<dbReference type="Pfam" id="PF08238">
    <property type="entry name" value="Sel1"/>
    <property type="match status" value="4"/>
</dbReference>
<dbReference type="PANTHER" id="PTHR45011:SF1">
    <property type="entry name" value="DAP3-BINDING CELL DEATH ENHANCER 1"/>
    <property type="match status" value="1"/>
</dbReference>
<sequence>MSEQHDEVISHTESVSRDRFSTDIAGNERARLAALEAKASVGNIAAAYALGTAYMLGRGVRPDRELALHWYEVARIYGHTSAEARIAALKGEPPAPAAVVDVPSPPDADALFRNAQQLEVGYQGEQDIGQALALYAQAAEQGHGQAQYALGMLTLGSRTDPRGVADAFRLLRAAANQNVPEAQFELGRLYSIGKGTPRNPSVAKAWYRKAAAQGYIPAKRSLESKKWWNFK</sequence>
<evidence type="ECO:0000256" key="1">
    <source>
        <dbReference type="SAM" id="MobiDB-lite"/>
    </source>
</evidence>
<organism evidence="2 3">
    <name type="scientific">Luteibacter rhizovicinus</name>
    <dbReference type="NCBI Taxonomy" id="242606"/>
    <lineage>
        <taxon>Bacteria</taxon>
        <taxon>Pseudomonadati</taxon>
        <taxon>Pseudomonadota</taxon>
        <taxon>Gammaproteobacteria</taxon>
        <taxon>Lysobacterales</taxon>
        <taxon>Rhodanobacteraceae</taxon>
        <taxon>Luteibacter</taxon>
    </lineage>
</organism>
<dbReference type="PANTHER" id="PTHR45011">
    <property type="entry name" value="DAP3-BINDING CELL DEATH ENHANCER 1"/>
    <property type="match status" value="1"/>
</dbReference>
<evidence type="ECO:0008006" key="4">
    <source>
        <dbReference type="Google" id="ProtNLM"/>
    </source>
</evidence>
<name>A0A4R3YSR2_9GAMM</name>
<reference evidence="2 3" key="1">
    <citation type="submission" date="2019-03" db="EMBL/GenBank/DDBJ databases">
        <title>Above-ground endophytic microbial communities from plants in different locations in the United States.</title>
        <authorList>
            <person name="Frank C."/>
        </authorList>
    </citation>
    <scope>NUCLEOTIDE SEQUENCE [LARGE SCALE GENOMIC DNA]</scope>
    <source>
        <strain evidence="2 3">LP_13_YM</strain>
    </source>
</reference>